<dbReference type="Gene3D" id="1.10.530.10">
    <property type="match status" value="1"/>
</dbReference>
<gene>
    <name evidence="7" type="ordered locus">STAUR_4532</name>
</gene>
<feature type="region of interest" description="Disordered" evidence="5">
    <location>
        <begin position="1"/>
        <end position="26"/>
    </location>
</feature>
<dbReference type="STRING" id="378806.STAUR_4532"/>
<dbReference type="eggNOG" id="COG0741">
    <property type="taxonomic scope" value="Bacteria"/>
</dbReference>
<feature type="region of interest" description="Disordered" evidence="5">
    <location>
        <begin position="79"/>
        <end position="111"/>
    </location>
</feature>
<evidence type="ECO:0000313" key="8">
    <source>
        <dbReference type="Proteomes" id="UP000001351"/>
    </source>
</evidence>
<evidence type="ECO:0000313" key="7">
    <source>
        <dbReference type="EMBL" id="ADO72312.1"/>
    </source>
</evidence>
<dbReference type="GO" id="GO:0008745">
    <property type="term" value="F:N-acetylmuramoyl-L-alanine amidase activity"/>
    <property type="evidence" value="ECO:0007669"/>
    <property type="project" value="UniProtKB-EC"/>
</dbReference>
<dbReference type="KEGG" id="sur:STAUR_4532"/>
<dbReference type="EMBL" id="CP002271">
    <property type="protein sequence ID" value="ADO72312.1"/>
    <property type="molecule type" value="Genomic_DNA"/>
</dbReference>
<feature type="compositionally biased region" description="Polar residues" evidence="5">
    <location>
        <begin position="87"/>
        <end position="96"/>
    </location>
</feature>
<dbReference type="InterPro" id="IPR033803">
    <property type="entry name" value="CBD-like_Golvesin-Xly"/>
</dbReference>
<accession>E3FX73</accession>
<proteinExistence type="predicted"/>
<dbReference type="Proteomes" id="UP000001351">
    <property type="component" value="Chromosome"/>
</dbReference>
<dbReference type="Pfam" id="PF25275">
    <property type="entry name" value="Golvesin_C"/>
    <property type="match status" value="1"/>
</dbReference>
<dbReference type="PANTHER" id="PTHR30417">
    <property type="entry name" value="N-ACETYLMURAMOYL-L-ALANINE AMIDASE AMID"/>
    <property type="match status" value="1"/>
</dbReference>
<keyword evidence="4" id="KW-0961">Cell wall biogenesis/degradation</keyword>
<dbReference type="AlphaFoldDB" id="E3FX73"/>
<dbReference type="PANTHER" id="PTHR30417:SF1">
    <property type="entry name" value="N-ACETYLMURAMOYL-L-ALANINE AMIDASE AMID"/>
    <property type="match status" value="1"/>
</dbReference>
<dbReference type="GO" id="GO:0009253">
    <property type="term" value="P:peptidoglycan catabolic process"/>
    <property type="evidence" value="ECO:0007669"/>
    <property type="project" value="InterPro"/>
</dbReference>
<dbReference type="Gene3D" id="3.40.80.10">
    <property type="entry name" value="Peptidoglycan recognition protein-like"/>
    <property type="match status" value="1"/>
</dbReference>
<feature type="domain" description="N-acetylmuramoyl-L-alanine amidase" evidence="6">
    <location>
        <begin position="286"/>
        <end position="432"/>
    </location>
</feature>
<organism evidence="7 8">
    <name type="scientific">Stigmatella aurantiaca (strain DW4/3-1)</name>
    <dbReference type="NCBI Taxonomy" id="378806"/>
    <lineage>
        <taxon>Bacteria</taxon>
        <taxon>Pseudomonadati</taxon>
        <taxon>Myxococcota</taxon>
        <taxon>Myxococcia</taxon>
        <taxon>Myxococcales</taxon>
        <taxon>Cystobacterineae</taxon>
        <taxon>Archangiaceae</taxon>
        <taxon>Stigmatella</taxon>
    </lineage>
</organism>
<dbReference type="GO" id="GO:0071555">
    <property type="term" value="P:cell wall organization"/>
    <property type="evidence" value="ECO:0007669"/>
    <property type="project" value="UniProtKB-KW"/>
</dbReference>
<evidence type="ECO:0000256" key="3">
    <source>
        <dbReference type="ARBA" id="ARBA00022801"/>
    </source>
</evidence>
<sequence length="598" mass="62479">MCGAAGQKGVEHGCSTRRARPRGEGGWHRVCSMDAAGSLEIEGGAAEVLIHLIEGVFMDSMRNPLAAAAVALALAACGPQTPEGPESAQSPSSSTLAEAAREAADRGAPGGLDPLFEKAAREFNVPADLLKSIAFTETRWQMVRGESEFEGMAPAFGVMALRGERLERGAALAGVSTEQARTDVLANLRAGAALLSAEAEALKVDRADLGSWAPAVVRLSGITHTDAQAEYVHNEVFATLRQGVVAESAEGTVTASIMPTEVQAKFALPALRAQSADYGPAIWRPSPNYNARPSGTNVSMIVIHTCEGAYSGCWSWLTNSSAGASAHYVVNESGSEITQLVTEANRAWHVAASYSCSLNGNADCGLNGTSVNHFSVGIEHGGFASQTSFPAGQITASAKLSCDISKGQGITRDSYHIVAHGRLQPNNRTDPGPNWPWSSYISKVKAECGDGGGGGETPATITVDSDNANNNTAVAKFTGSSGWIASSSSPGYYGSNYHYASTQAISDTVTFSFYLSAAGSRTIDAYWVAGTNRSTAAPFIISNAAGTQLASVKVNQQVNGSQWNALGTWNFSAGWNTVQVSRWAAEGFVVVADAIRVR</sequence>
<dbReference type="InterPro" id="IPR036505">
    <property type="entry name" value="Amidase/PGRP_sf"/>
</dbReference>
<dbReference type="SUPFAM" id="SSF55846">
    <property type="entry name" value="N-acetylmuramoyl-L-alanine amidase-like"/>
    <property type="match status" value="1"/>
</dbReference>
<dbReference type="SUPFAM" id="SSF53955">
    <property type="entry name" value="Lysozyme-like"/>
    <property type="match status" value="1"/>
</dbReference>
<evidence type="ECO:0000256" key="5">
    <source>
        <dbReference type="SAM" id="MobiDB-lite"/>
    </source>
</evidence>
<name>E3FX73_STIAD</name>
<evidence type="ECO:0000256" key="2">
    <source>
        <dbReference type="ARBA" id="ARBA00011901"/>
    </source>
</evidence>
<dbReference type="GO" id="GO:0009254">
    <property type="term" value="P:peptidoglycan turnover"/>
    <property type="evidence" value="ECO:0007669"/>
    <property type="project" value="TreeGrafter"/>
</dbReference>
<reference evidence="7 8" key="1">
    <citation type="journal article" date="2011" name="Mol. Biol. Evol.">
        <title>Comparative genomic analysis of fruiting body formation in Myxococcales.</title>
        <authorList>
            <person name="Huntley S."/>
            <person name="Hamann N."/>
            <person name="Wegener-Feldbrugge S."/>
            <person name="Treuner-Lange A."/>
            <person name="Kube M."/>
            <person name="Reinhardt R."/>
            <person name="Klages S."/>
            <person name="Muller R."/>
            <person name="Ronning C.M."/>
            <person name="Nierman W.C."/>
            <person name="Sogaard-Andersen L."/>
        </authorList>
    </citation>
    <scope>NUCLEOTIDE SEQUENCE [LARGE SCALE GENOMIC DNA]</scope>
    <source>
        <strain evidence="7 8">DW4/3-1</strain>
    </source>
</reference>
<dbReference type="EC" id="3.5.1.28" evidence="2"/>
<dbReference type="eggNOG" id="COG3023">
    <property type="taxonomic scope" value="Bacteria"/>
</dbReference>
<evidence type="ECO:0000256" key="4">
    <source>
        <dbReference type="ARBA" id="ARBA00023316"/>
    </source>
</evidence>
<dbReference type="SMART" id="SM00644">
    <property type="entry name" value="Ami_2"/>
    <property type="match status" value="1"/>
</dbReference>
<dbReference type="InterPro" id="IPR051206">
    <property type="entry name" value="NAMLAA_amidase_2"/>
</dbReference>
<evidence type="ECO:0000256" key="1">
    <source>
        <dbReference type="ARBA" id="ARBA00001561"/>
    </source>
</evidence>
<dbReference type="HOGENOM" id="CLU_015278_2_0_7"/>
<dbReference type="Pfam" id="PF01510">
    <property type="entry name" value="Amidase_2"/>
    <property type="match status" value="1"/>
</dbReference>
<protein>
    <recommendedName>
        <fullName evidence="2">N-acetylmuramoyl-L-alanine amidase</fullName>
        <ecNumber evidence="2">3.5.1.28</ecNumber>
    </recommendedName>
</protein>
<keyword evidence="8" id="KW-1185">Reference proteome</keyword>
<dbReference type="CDD" id="cd06583">
    <property type="entry name" value="PGRP"/>
    <property type="match status" value="1"/>
</dbReference>
<dbReference type="InterPro" id="IPR023346">
    <property type="entry name" value="Lysozyme-like_dom_sf"/>
</dbReference>
<keyword evidence="3" id="KW-0378">Hydrolase</keyword>
<dbReference type="InterPro" id="IPR002502">
    <property type="entry name" value="Amidase_domain"/>
</dbReference>
<comment type="catalytic activity">
    <reaction evidence="1">
        <text>Hydrolyzes the link between N-acetylmuramoyl residues and L-amino acid residues in certain cell-wall glycopeptides.</text>
        <dbReference type="EC" id="3.5.1.28"/>
    </reaction>
</comment>
<evidence type="ECO:0000259" key="6">
    <source>
        <dbReference type="SMART" id="SM00644"/>
    </source>
</evidence>